<dbReference type="RefSeq" id="WP_094827066.1">
    <property type="nucleotide sequence ID" value="NZ_NEVL01000003.1"/>
</dbReference>
<gene>
    <name evidence="7" type="ORF">CEG14_14685</name>
</gene>
<dbReference type="Gene3D" id="3.40.640.10">
    <property type="entry name" value="Type I PLP-dependent aspartate aminotransferase-like (Major domain)"/>
    <property type="match status" value="1"/>
</dbReference>
<accession>A0A261SFQ5</accession>
<dbReference type="GO" id="GO:0003677">
    <property type="term" value="F:DNA binding"/>
    <property type="evidence" value="ECO:0007669"/>
    <property type="project" value="UniProtKB-KW"/>
</dbReference>
<dbReference type="InterPro" id="IPR004839">
    <property type="entry name" value="Aminotransferase_I/II_large"/>
</dbReference>
<dbReference type="GO" id="GO:0003700">
    <property type="term" value="F:DNA-binding transcription factor activity"/>
    <property type="evidence" value="ECO:0007669"/>
    <property type="project" value="InterPro"/>
</dbReference>
<dbReference type="PANTHER" id="PTHR46577:SF1">
    <property type="entry name" value="HTH-TYPE TRANSCRIPTIONAL REGULATORY PROTEIN GABR"/>
    <property type="match status" value="1"/>
</dbReference>
<keyword evidence="3" id="KW-0805">Transcription regulation</keyword>
<dbReference type="InterPro" id="IPR015421">
    <property type="entry name" value="PyrdxlP-dep_Trfase_major"/>
</dbReference>
<evidence type="ECO:0000256" key="5">
    <source>
        <dbReference type="ARBA" id="ARBA00023163"/>
    </source>
</evidence>
<dbReference type="AlphaFoldDB" id="A0A261SFQ5"/>
<evidence type="ECO:0000256" key="3">
    <source>
        <dbReference type="ARBA" id="ARBA00023015"/>
    </source>
</evidence>
<proteinExistence type="inferred from homology"/>
<dbReference type="EMBL" id="NEVL01000003">
    <property type="protein sequence ID" value="OZI36258.1"/>
    <property type="molecule type" value="Genomic_DNA"/>
</dbReference>
<comment type="similarity">
    <text evidence="1">In the C-terminal section; belongs to the class-I pyridoxal-phosphate-dependent aminotransferase family.</text>
</comment>
<dbReference type="PRINTS" id="PR00035">
    <property type="entry name" value="HTHGNTR"/>
</dbReference>
<dbReference type="SMART" id="SM00345">
    <property type="entry name" value="HTH_GNTR"/>
    <property type="match status" value="1"/>
</dbReference>
<dbReference type="InterPro" id="IPR051446">
    <property type="entry name" value="HTH_trans_reg/aminotransferase"/>
</dbReference>
<dbReference type="SUPFAM" id="SSF53383">
    <property type="entry name" value="PLP-dependent transferases"/>
    <property type="match status" value="1"/>
</dbReference>
<organism evidence="7 8">
    <name type="scientific">Bordetella genomosp. 1</name>
    <dbReference type="NCBI Taxonomy" id="1395607"/>
    <lineage>
        <taxon>Bacteria</taxon>
        <taxon>Pseudomonadati</taxon>
        <taxon>Pseudomonadota</taxon>
        <taxon>Betaproteobacteria</taxon>
        <taxon>Burkholderiales</taxon>
        <taxon>Alcaligenaceae</taxon>
        <taxon>Bordetella</taxon>
    </lineage>
</organism>
<dbReference type="PANTHER" id="PTHR46577">
    <property type="entry name" value="HTH-TYPE TRANSCRIPTIONAL REGULATORY PROTEIN GABR"/>
    <property type="match status" value="1"/>
</dbReference>
<dbReference type="CDD" id="cd00609">
    <property type="entry name" value="AAT_like"/>
    <property type="match status" value="1"/>
</dbReference>
<name>A0A261SFQ5_9BORD</name>
<dbReference type="InterPro" id="IPR000524">
    <property type="entry name" value="Tscrpt_reg_HTH_GntR"/>
</dbReference>
<evidence type="ECO:0000256" key="4">
    <source>
        <dbReference type="ARBA" id="ARBA00023125"/>
    </source>
</evidence>
<protein>
    <submittedName>
        <fullName evidence="7">DNA-binding protein</fullName>
    </submittedName>
</protein>
<dbReference type="OrthoDB" id="9804020at2"/>
<keyword evidence="4 7" id="KW-0238">DNA-binding</keyword>
<evidence type="ECO:0000259" key="6">
    <source>
        <dbReference type="PROSITE" id="PS50949"/>
    </source>
</evidence>
<sequence length="493" mass="52875">MPRRADPPALPLLARLDREAGGVGRQLLRLLRDAITRGELAAGERLPSTRALALSIGLARGTVTEVYDQLAAEGYLDARVGAGTRVAAVIELGAQQAPSAAQGGGAPPLSLRAQHYAALAHGMAPLPPVPFAVAVPAGEAAPDDQWRKLGNRVRASRAAAPATYADPQGVPALREAIADYLRRARAVTCDPAQILITAGTQQGLYLAAKVLAQPGDTAWAEDPAYLGLIAVLEDRGLAVRRLPVDHEGMRVEDGVAQWPRARAAFVSPSHQFPLGMPMSMARRMALIAWAREAGAYVVEDDYDSELRYAGHPFPSMQGLDPSRVVYLGTLSKVMFPSLRLGYLVAPSHLVDAFVGARTLMDRHAPTTEQHVLAAYMREGLFEAHIRRIRGVYGERLRWLEEAMARHLAPWGRLEPGDQGMHRVLWLAPGIDDVAVVRLAAERGLALRALSPMYGGPVRESGLMMGFGAYTRAQIETAAAELGRVCAAVAARAA</sequence>
<dbReference type="InterPro" id="IPR036388">
    <property type="entry name" value="WH-like_DNA-bd_sf"/>
</dbReference>
<dbReference type="SUPFAM" id="SSF46785">
    <property type="entry name" value="Winged helix' DNA-binding domain"/>
    <property type="match status" value="1"/>
</dbReference>
<dbReference type="Proteomes" id="UP000217005">
    <property type="component" value="Unassembled WGS sequence"/>
</dbReference>
<dbReference type="CDD" id="cd07377">
    <property type="entry name" value="WHTH_GntR"/>
    <property type="match status" value="1"/>
</dbReference>
<evidence type="ECO:0000256" key="1">
    <source>
        <dbReference type="ARBA" id="ARBA00005384"/>
    </source>
</evidence>
<keyword evidence="5" id="KW-0804">Transcription</keyword>
<dbReference type="Pfam" id="PF00155">
    <property type="entry name" value="Aminotran_1_2"/>
    <property type="match status" value="1"/>
</dbReference>
<dbReference type="InterPro" id="IPR015424">
    <property type="entry name" value="PyrdxlP-dep_Trfase"/>
</dbReference>
<evidence type="ECO:0000313" key="7">
    <source>
        <dbReference type="EMBL" id="OZI36258.1"/>
    </source>
</evidence>
<dbReference type="Pfam" id="PF00392">
    <property type="entry name" value="GntR"/>
    <property type="match status" value="1"/>
</dbReference>
<dbReference type="PROSITE" id="PS50949">
    <property type="entry name" value="HTH_GNTR"/>
    <property type="match status" value="1"/>
</dbReference>
<evidence type="ECO:0000313" key="8">
    <source>
        <dbReference type="Proteomes" id="UP000217005"/>
    </source>
</evidence>
<dbReference type="InterPro" id="IPR036390">
    <property type="entry name" value="WH_DNA-bd_sf"/>
</dbReference>
<dbReference type="Gene3D" id="1.10.10.10">
    <property type="entry name" value="Winged helix-like DNA-binding domain superfamily/Winged helix DNA-binding domain"/>
    <property type="match status" value="1"/>
</dbReference>
<feature type="domain" description="HTH gntR-type" evidence="6">
    <location>
        <begin position="21"/>
        <end position="89"/>
    </location>
</feature>
<dbReference type="GO" id="GO:0030170">
    <property type="term" value="F:pyridoxal phosphate binding"/>
    <property type="evidence" value="ECO:0007669"/>
    <property type="project" value="InterPro"/>
</dbReference>
<keyword evidence="2" id="KW-0663">Pyridoxal phosphate</keyword>
<evidence type="ECO:0000256" key="2">
    <source>
        <dbReference type="ARBA" id="ARBA00022898"/>
    </source>
</evidence>
<comment type="caution">
    <text evidence="7">The sequence shown here is derived from an EMBL/GenBank/DDBJ whole genome shotgun (WGS) entry which is preliminary data.</text>
</comment>
<reference evidence="7 8" key="1">
    <citation type="submission" date="2017-05" db="EMBL/GenBank/DDBJ databases">
        <title>Complete and WGS of Bordetella genogroups.</title>
        <authorList>
            <person name="Spilker T."/>
            <person name="LiPuma J."/>
        </authorList>
    </citation>
    <scope>NUCLEOTIDE SEQUENCE [LARGE SCALE GENOMIC DNA]</scope>
    <source>
        <strain evidence="7 8">AU17610</strain>
    </source>
</reference>